<feature type="zinc finger region" description="C4-type" evidence="17">
    <location>
        <begin position="738"/>
        <end position="764"/>
    </location>
</feature>
<evidence type="ECO:0000256" key="1">
    <source>
        <dbReference type="ARBA" id="ARBA00004496"/>
    </source>
</evidence>
<dbReference type="Pfam" id="PF17760">
    <property type="entry name" value="UvrA_inter"/>
    <property type="match status" value="1"/>
</dbReference>
<keyword evidence="11 17" id="KW-0267">Excision nuclease</keyword>
<evidence type="ECO:0000256" key="5">
    <source>
        <dbReference type="ARBA" id="ARBA00022741"/>
    </source>
</evidence>
<keyword evidence="10 17" id="KW-0067">ATP-binding</keyword>
<comment type="similarity">
    <text evidence="14 17">Belongs to the ABC transporter superfamily. UvrA family.</text>
</comment>
<dbReference type="EMBL" id="JAFBDZ010000002">
    <property type="protein sequence ID" value="MBM7585971.1"/>
    <property type="molecule type" value="Genomic_DNA"/>
</dbReference>
<evidence type="ECO:0000256" key="16">
    <source>
        <dbReference type="ARBA" id="ARBA00042156"/>
    </source>
</evidence>
<comment type="subcellular location">
    <subcellularLocation>
        <location evidence="1 17">Cytoplasm</location>
    </subcellularLocation>
</comment>
<keyword evidence="2 17" id="KW-0963">Cytoplasm</keyword>
<feature type="zinc finger region" description="C4-type" evidence="17">
    <location>
        <begin position="252"/>
        <end position="279"/>
    </location>
</feature>
<dbReference type="InterPro" id="IPR027417">
    <property type="entry name" value="P-loop_NTPase"/>
</dbReference>
<dbReference type="CDD" id="cd03271">
    <property type="entry name" value="ABC_UvrA_II"/>
    <property type="match status" value="1"/>
</dbReference>
<evidence type="ECO:0000256" key="6">
    <source>
        <dbReference type="ARBA" id="ARBA00022763"/>
    </source>
</evidence>
<evidence type="ECO:0000256" key="13">
    <source>
        <dbReference type="ARBA" id="ARBA00023204"/>
    </source>
</evidence>
<name>A0ABS2NEH5_9BACI</name>
<evidence type="ECO:0000256" key="2">
    <source>
        <dbReference type="ARBA" id="ARBA00022490"/>
    </source>
</evidence>
<evidence type="ECO:0000256" key="12">
    <source>
        <dbReference type="ARBA" id="ARBA00023125"/>
    </source>
</evidence>
<evidence type="ECO:0000256" key="3">
    <source>
        <dbReference type="ARBA" id="ARBA00022723"/>
    </source>
</evidence>
<dbReference type="PANTHER" id="PTHR43152">
    <property type="entry name" value="UVRABC SYSTEM PROTEIN A"/>
    <property type="match status" value="1"/>
</dbReference>
<dbReference type="InterPro" id="IPR004602">
    <property type="entry name" value="UvrA"/>
</dbReference>
<keyword evidence="3 17" id="KW-0479">Metal-binding</keyword>
<dbReference type="InterPro" id="IPR041552">
    <property type="entry name" value="UvrA_DNA-bd"/>
</dbReference>
<evidence type="ECO:0000256" key="4">
    <source>
        <dbReference type="ARBA" id="ARBA00022737"/>
    </source>
</evidence>
<keyword evidence="9 17" id="KW-0862">Zinc</keyword>
<keyword evidence="12 17" id="KW-0238">DNA-binding</keyword>
<dbReference type="HAMAP" id="MF_00205">
    <property type="entry name" value="UvrA"/>
    <property type="match status" value="1"/>
</dbReference>
<comment type="subunit">
    <text evidence="17">Forms a heterotetramer with UvrB during the search for lesions.</text>
</comment>
<evidence type="ECO:0000256" key="8">
    <source>
        <dbReference type="ARBA" id="ARBA00022771"/>
    </source>
</evidence>
<feature type="domain" description="ABC transporter" evidence="18">
    <location>
        <begin position="604"/>
        <end position="935"/>
    </location>
</feature>
<dbReference type="InterPro" id="IPR017871">
    <property type="entry name" value="ABC_transporter-like_CS"/>
</dbReference>
<dbReference type="NCBIfam" id="TIGR00630">
    <property type="entry name" value="uvra"/>
    <property type="match status" value="1"/>
</dbReference>
<organism evidence="19 20">
    <name type="scientific">Rossellomorea pakistanensis</name>
    <dbReference type="NCBI Taxonomy" id="992288"/>
    <lineage>
        <taxon>Bacteria</taxon>
        <taxon>Bacillati</taxon>
        <taxon>Bacillota</taxon>
        <taxon>Bacilli</taxon>
        <taxon>Bacillales</taxon>
        <taxon>Bacillaceae</taxon>
        <taxon>Rossellomorea</taxon>
    </lineage>
</organism>
<dbReference type="InterPro" id="IPR003439">
    <property type="entry name" value="ABC_transporter-like_ATP-bd"/>
</dbReference>
<proteinExistence type="inferred from homology"/>
<dbReference type="Gene3D" id="3.40.50.300">
    <property type="entry name" value="P-loop containing nucleotide triphosphate hydrolases"/>
    <property type="match status" value="3"/>
</dbReference>
<evidence type="ECO:0000313" key="20">
    <source>
        <dbReference type="Proteomes" id="UP001646157"/>
    </source>
</evidence>
<dbReference type="NCBIfam" id="NF001503">
    <property type="entry name" value="PRK00349.1"/>
    <property type="match status" value="1"/>
</dbReference>
<keyword evidence="6 17" id="KW-0227">DNA damage</keyword>
<evidence type="ECO:0000259" key="18">
    <source>
        <dbReference type="PROSITE" id="PS50893"/>
    </source>
</evidence>
<dbReference type="InterPro" id="IPR003593">
    <property type="entry name" value="AAA+_ATPase"/>
</dbReference>
<feature type="binding site" evidence="17">
    <location>
        <begin position="639"/>
        <end position="646"/>
    </location>
    <ligand>
        <name>ATP</name>
        <dbReference type="ChEBI" id="CHEBI:30616"/>
    </ligand>
</feature>
<keyword evidence="8 17" id="KW-0863">Zinc-finger</keyword>
<evidence type="ECO:0000256" key="17">
    <source>
        <dbReference type="HAMAP-Rule" id="MF_00205"/>
    </source>
</evidence>
<protein>
    <recommendedName>
        <fullName evidence="15 17">UvrABC system protein A</fullName>
        <shortName evidence="17">UvrA protein</shortName>
    </recommendedName>
    <alternativeName>
        <fullName evidence="16 17">Excinuclease ABC subunit A</fullName>
    </alternativeName>
</protein>
<dbReference type="Gene3D" id="3.30.190.20">
    <property type="match status" value="1"/>
</dbReference>
<evidence type="ECO:0000256" key="10">
    <source>
        <dbReference type="ARBA" id="ARBA00022840"/>
    </source>
</evidence>
<evidence type="ECO:0000256" key="11">
    <source>
        <dbReference type="ARBA" id="ARBA00022881"/>
    </source>
</evidence>
<evidence type="ECO:0000256" key="14">
    <source>
        <dbReference type="ARBA" id="ARBA00038000"/>
    </source>
</evidence>
<reference evidence="19 20" key="1">
    <citation type="submission" date="2021-01" db="EMBL/GenBank/DDBJ databases">
        <title>Genomic Encyclopedia of Type Strains, Phase IV (KMG-IV): sequencing the most valuable type-strain genomes for metagenomic binning, comparative biology and taxonomic classification.</title>
        <authorList>
            <person name="Goeker M."/>
        </authorList>
    </citation>
    <scope>NUCLEOTIDE SEQUENCE [LARGE SCALE GENOMIC DNA]</scope>
    <source>
        <strain evidence="19 20">DSM 24834</strain>
    </source>
</reference>
<keyword evidence="17" id="KW-0742">SOS response</keyword>
<dbReference type="PROSITE" id="PS00211">
    <property type="entry name" value="ABC_TRANSPORTER_1"/>
    <property type="match status" value="2"/>
</dbReference>
<dbReference type="SUPFAM" id="SSF52540">
    <property type="entry name" value="P-loop containing nucleoside triphosphate hydrolases"/>
    <property type="match status" value="2"/>
</dbReference>
<evidence type="ECO:0000256" key="7">
    <source>
        <dbReference type="ARBA" id="ARBA00022769"/>
    </source>
</evidence>
<dbReference type="PROSITE" id="PS50893">
    <property type="entry name" value="ABC_TRANSPORTER_2"/>
    <property type="match status" value="1"/>
</dbReference>
<dbReference type="Proteomes" id="UP001646157">
    <property type="component" value="Unassembled WGS sequence"/>
</dbReference>
<gene>
    <name evidence="17" type="primary">uvrA</name>
    <name evidence="19" type="ORF">JOC86_002513</name>
</gene>
<accession>A0ABS2NEH5</accession>
<keyword evidence="7 17" id="KW-0228">DNA excision</keyword>
<dbReference type="Pfam" id="PF17755">
    <property type="entry name" value="UvrA_DNA-bind"/>
    <property type="match status" value="1"/>
</dbReference>
<dbReference type="SMART" id="SM00382">
    <property type="entry name" value="AAA"/>
    <property type="match status" value="2"/>
</dbReference>
<comment type="function">
    <text evidence="17">The UvrABC repair system catalyzes the recognition and processing of DNA lesions. UvrA is an ATPase and a DNA-binding protein. A damage recognition complex composed of 2 UvrA and 2 UvrB subunits scans DNA for abnormalities. When the presence of a lesion has been verified by UvrB, the UvrA molecules dissociate.</text>
</comment>
<keyword evidence="13 17" id="KW-0234">DNA repair</keyword>
<evidence type="ECO:0000313" key="19">
    <source>
        <dbReference type="EMBL" id="MBM7585971.1"/>
    </source>
</evidence>
<dbReference type="Gene3D" id="1.10.8.280">
    <property type="entry name" value="ABC transporter ATPase domain-like"/>
    <property type="match status" value="1"/>
</dbReference>
<sequence>MAIDQIIVKGARAHNLKNIDITIPRDKLVVLTGLSGSGKSSLAFDTIYAEGQRRYVESLSAYARQFLGQMDKPDVDAIEGLSPAISIDQKTTSRNPRSTVGTVTEIYDYLRLLFARVGRPICPVHGVEISSQTIQQMVDRILEYPERTKIQVLAPIVSGRKGTHVKTLEDIKKQGYVRVRVDGELRDLSDEIELEKNKKHSIEVIVDRIVIKDGVESRLSDSLETALNLADGRVIIDVIGEEELLFSEHHACPHCGFSIGELEPRMFSFNSPYGACPECDGLGTKLEVDEDLVIPDWDRSLNENAFAPWEPSSSQYYPQLLQSVCNHYGIDMDVPLKDVPKTLLDKVLYGSKDEEIYFRYENDFGQVRENYIEFEGVIHNVERRYKETSSDYIREQMEKYMAQQDCPQCKGHRLKPETLAVKIDSLHIGEVTAFSIEEADQFFRNLDLTEKEMKIANMIFREIRERLGFLVNVGLEYLTLSRAAGTLSGGEAQRIRLATQIGSRLTGVLYILDEPSIGLHQRDNDRLIDTLKNMRDIGNTLIVVEHDEDTMLAADYLIDIGPGAGVHGGNIVSAGAPEEVMNDAHSLTGQYLAGKKFIPLPIERRKSDGRFIEIVGAKENNLKNVKVKLPLGVFTSVTGVSGSGKSTLINEILHKSLAQKLHRAKSKPGQHKEIKGMEHLDKVIDIDQSPIGRTPRSNPATYTGVFDDVRDVFASTNEAKVRGYKKGRFSFNVKGGRCEACRGDGIIKIEMHFLPDVYVPCEVCHGKRYNRETLEVKYKGKNISDVLEMTIEAALDFFENIPKINRKLQTIADVGLGYIKLGQPATTLSGGEAQRVKLASELHRRSTGRSLYILDEPTTGLHVDDISRLLTVLQRLVENGDTVLVIEHNLDVIKASDYIIDLGPEGGDKGGTIVAQGTPEKVAEVKASYTGRYLKPILVRDRDRMNKRIKEKEEVTSS</sequence>
<dbReference type="CDD" id="cd03270">
    <property type="entry name" value="ABC_UvrA_I"/>
    <property type="match status" value="1"/>
</dbReference>
<comment type="caution">
    <text evidence="19">The sequence shown here is derived from an EMBL/GenBank/DDBJ whole genome shotgun (WGS) entry which is preliminary data.</text>
</comment>
<dbReference type="RefSeq" id="WP_205172939.1">
    <property type="nucleotide sequence ID" value="NZ_JAFBDZ010000002.1"/>
</dbReference>
<dbReference type="Gene3D" id="1.20.1580.10">
    <property type="entry name" value="ABC transporter ATPase like domain"/>
    <property type="match status" value="3"/>
</dbReference>
<keyword evidence="4 17" id="KW-0677">Repeat</keyword>
<dbReference type="PANTHER" id="PTHR43152:SF3">
    <property type="entry name" value="UVRABC SYSTEM PROTEIN A"/>
    <property type="match status" value="1"/>
</dbReference>
<dbReference type="InterPro" id="IPR041102">
    <property type="entry name" value="UvrA_inter"/>
</dbReference>
<evidence type="ECO:0000256" key="9">
    <source>
        <dbReference type="ARBA" id="ARBA00022833"/>
    </source>
</evidence>
<keyword evidence="5 17" id="KW-0547">Nucleotide-binding</keyword>
<evidence type="ECO:0000256" key="15">
    <source>
        <dbReference type="ARBA" id="ARBA00039316"/>
    </source>
</evidence>
<keyword evidence="20" id="KW-1185">Reference proteome</keyword>
<feature type="binding site" evidence="17">
    <location>
        <begin position="33"/>
        <end position="40"/>
    </location>
    <ligand>
        <name>ATP</name>
        <dbReference type="ChEBI" id="CHEBI:30616"/>
    </ligand>
</feature>